<dbReference type="EMBL" id="KQ434773">
    <property type="protein sequence ID" value="KZC03950.1"/>
    <property type="molecule type" value="Genomic_DNA"/>
</dbReference>
<evidence type="ECO:0000313" key="2">
    <source>
        <dbReference type="Proteomes" id="UP000076502"/>
    </source>
</evidence>
<dbReference type="Proteomes" id="UP000076502">
    <property type="component" value="Unassembled WGS sequence"/>
</dbReference>
<keyword evidence="2" id="KW-1185">Reference proteome</keyword>
<proteinExistence type="predicted"/>
<protein>
    <submittedName>
        <fullName evidence="1">Uncharacterized protein</fullName>
    </submittedName>
</protein>
<name>A0A154NYJ7_DUFNO</name>
<evidence type="ECO:0000313" key="1">
    <source>
        <dbReference type="EMBL" id="KZC03950.1"/>
    </source>
</evidence>
<sequence>MGLITAHAKGDRDAEVHLNTGRRNYISYLSLGEPTASRSRNYYETQFSFVVRAHGYARNKIHS</sequence>
<gene>
    <name evidence="1" type="ORF">WN55_01210</name>
</gene>
<reference evidence="1 2" key="1">
    <citation type="submission" date="2015-07" db="EMBL/GenBank/DDBJ databases">
        <title>The genome of Dufourea novaeangliae.</title>
        <authorList>
            <person name="Pan H."/>
            <person name="Kapheim K."/>
        </authorList>
    </citation>
    <scope>NUCLEOTIDE SEQUENCE [LARGE SCALE GENOMIC DNA]</scope>
    <source>
        <strain evidence="1">0120121106</strain>
        <tissue evidence="1">Whole body</tissue>
    </source>
</reference>
<dbReference type="AlphaFoldDB" id="A0A154NYJ7"/>
<organism evidence="1 2">
    <name type="scientific">Dufourea novaeangliae</name>
    <name type="common">Sweat bee</name>
    <dbReference type="NCBI Taxonomy" id="178035"/>
    <lineage>
        <taxon>Eukaryota</taxon>
        <taxon>Metazoa</taxon>
        <taxon>Ecdysozoa</taxon>
        <taxon>Arthropoda</taxon>
        <taxon>Hexapoda</taxon>
        <taxon>Insecta</taxon>
        <taxon>Pterygota</taxon>
        <taxon>Neoptera</taxon>
        <taxon>Endopterygota</taxon>
        <taxon>Hymenoptera</taxon>
        <taxon>Apocrita</taxon>
        <taxon>Aculeata</taxon>
        <taxon>Apoidea</taxon>
        <taxon>Anthophila</taxon>
        <taxon>Halictidae</taxon>
        <taxon>Rophitinae</taxon>
        <taxon>Dufourea</taxon>
    </lineage>
</organism>
<accession>A0A154NYJ7</accession>